<accession>A0ABS6YBS3</accession>
<evidence type="ECO:0000259" key="1">
    <source>
        <dbReference type="Pfam" id="PF13084"/>
    </source>
</evidence>
<dbReference type="RefSeq" id="WP_219480407.1">
    <property type="nucleotide sequence ID" value="NZ_JAHXCT010000003.1"/>
</dbReference>
<proteinExistence type="predicted"/>
<sequence length="852" mass="95915">MGNITKQLRFICFYITFFLCIGGIKAQQQLDPQRTNIALPITKTYNDSTKVHLFNLGIFNNINLLKGVQIGVIHADVHQDMKGLNIGGLVSLVRQDAKGMTFGGLLNGVGNDMKGLQISPVSNVAGRARGVQLSGMSNISLNPLRGLQLSAFTNISSGVDKGAQISALVNVASHTVKGFQLSTYNYADTLSGAQVGLINVTQGNQKGWQVGLMNISQDSTRRKIGLINISPTTKIDFLLYAGNASLLNAAMRFRNKNTYSIVGLGTPYLGFDKDFSGALYYRIGRYASLSPRLTLSADVGFYHIETFKKEQPLVPARLFSLQTKVNLDYQFTKQLGAFVSLGYGHTRYYKRNTLYKNQFIGEIGLSLSYNRNNHADHKELNLLEDILTDSTNNDIYALPPVKRPWVAAAQTAIINVGVFSWNRFHKHADYSYITLNSVWKNLRSLPVWDNDPFQTNLYMHPYHGNTYFNAARSNGMSFWQSYPYALGGSLMWEYFGENEPPALNDLIATSMGGTCLGEVTYRISSILLNDKSRGFRRVLREAGAFIINPVRGVNRLVRGESWQVKQKNYLYHDINRFPLNFRVTVGNRYLADDNALFRGEHNPYINFFFEYGDIFNDKENKPFDYFVADVTMGFSSNQPRMSGVHLLGRLWTAPVVMGKKIETEFGVYQHFNYYDSSPVKDGSNITPYLISEAVGVGPGIVYRIKNNGNLSRLEQHVYSSLILLGGTKSDYYNQVAPRDYNMGMGYSIKVRTILDFPRLVRFALKTDFYHIFTLKGYEDKDLTGLNQLHFNVQGDRSHAALLVVSPMFSFKLKGPVSANLSGSFYHRYTRYKYHDNVWVGTYEVNAGISCKL</sequence>
<dbReference type="InterPro" id="IPR058093">
    <property type="entry name" value="LA_2272-like"/>
</dbReference>
<organism evidence="2 3">
    <name type="scientific">Hoylesella nanceiensis</name>
    <dbReference type="NCBI Taxonomy" id="425941"/>
    <lineage>
        <taxon>Bacteria</taxon>
        <taxon>Pseudomonadati</taxon>
        <taxon>Bacteroidota</taxon>
        <taxon>Bacteroidia</taxon>
        <taxon>Bacteroidales</taxon>
        <taxon>Prevotellaceae</taxon>
        <taxon>Hoylesella</taxon>
    </lineage>
</organism>
<gene>
    <name evidence="2" type="ORF">KZO38_04470</name>
</gene>
<comment type="caution">
    <text evidence="2">The sequence shown here is derived from an EMBL/GenBank/DDBJ whole genome shotgun (WGS) entry which is preliminary data.</text>
</comment>
<dbReference type="NCBIfam" id="NF047436">
    <property type="entry name" value="LA_2272_repeat"/>
    <property type="match status" value="1"/>
</dbReference>
<dbReference type="EMBL" id="JAHXCT010000003">
    <property type="protein sequence ID" value="MBW4769013.1"/>
    <property type="molecule type" value="Genomic_DNA"/>
</dbReference>
<name>A0ABS6YBS3_9BACT</name>
<feature type="domain" description="DUF3943" evidence="1">
    <location>
        <begin position="446"/>
        <end position="550"/>
    </location>
</feature>
<protein>
    <submittedName>
        <fullName evidence="2">DUF3943 domain-containing protein</fullName>
    </submittedName>
</protein>
<dbReference type="Proteomes" id="UP000788426">
    <property type="component" value="Unassembled WGS sequence"/>
</dbReference>
<dbReference type="InterPro" id="IPR025079">
    <property type="entry name" value="DUF3943"/>
</dbReference>
<evidence type="ECO:0000313" key="3">
    <source>
        <dbReference type="Proteomes" id="UP000788426"/>
    </source>
</evidence>
<reference evidence="2 3" key="1">
    <citation type="submission" date="2021-07" db="EMBL/GenBank/DDBJ databases">
        <title>Genomic diversity and antimicrobial resistance of Prevotella spp. isolated from chronic lung disease airways.</title>
        <authorList>
            <person name="Webb K.A."/>
            <person name="Olagoke O.S."/>
            <person name="Baird T."/>
            <person name="Neill J."/>
            <person name="Pham A."/>
            <person name="Wells T.J."/>
            <person name="Ramsay K.A."/>
            <person name="Bell S.C."/>
            <person name="Sarovich D.S."/>
            <person name="Price E.P."/>
        </authorList>
    </citation>
    <scope>NUCLEOTIDE SEQUENCE [LARGE SCALE GENOMIC DNA]</scope>
    <source>
        <strain evidence="2 3">SCHI0011.S.12</strain>
    </source>
</reference>
<dbReference type="Pfam" id="PF13084">
    <property type="entry name" value="DUF3943"/>
    <property type="match status" value="1"/>
</dbReference>
<evidence type="ECO:0000313" key="2">
    <source>
        <dbReference type="EMBL" id="MBW4769013.1"/>
    </source>
</evidence>
<keyword evidence="3" id="KW-1185">Reference proteome</keyword>